<evidence type="ECO:0000259" key="4">
    <source>
        <dbReference type="Pfam" id="PF05378"/>
    </source>
</evidence>
<evidence type="ECO:0000313" key="6">
    <source>
        <dbReference type="EMBL" id="PYH94393.1"/>
    </source>
</evidence>
<proteinExistence type="inferred from homology"/>
<evidence type="ECO:0000313" key="7">
    <source>
        <dbReference type="Proteomes" id="UP000247810"/>
    </source>
</evidence>
<dbReference type="InterPro" id="IPR045079">
    <property type="entry name" value="Oxoprolinase-like"/>
</dbReference>
<evidence type="ECO:0000259" key="3">
    <source>
        <dbReference type="Pfam" id="PF02538"/>
    </source>
</evidence>
<feature type="domain" description="Acetophenone carboxylase-like C-terminal" evidence="5">
    <location>
        <begin position="605"/>
        <end position="663"/>
    </location>
</feature>
<sequence length="756" mass="83215">MPLMTRPGVGNVKIAINRGGTFTDVWASLLGKPDIVIKLLSVDPSNYDDAPTEGIRRVLSHYYGEEIPRGTPLPKGNLDFIRMGTTVATNALLERKVTTTALFDLDIMKPAALYDEVREIDARVTIEGFDEEIDGVLKCDEEIPGVLVRGTSGDMVRILKPLDEEQVRQTLKDVRLRGINTIAVCFTHSSMEEGFTHVSLSSAVATNTIKMMGRGNSASANAYLTPEIRTYLKGFIQGFENGNLDGVQCDFMQSDGGLVKHDYFSGLRGILSGPAGGVIGYANTAYNEVSPVVGLDMGGTSTDVSRYEGYLEYIFENTTAGVTIQSPQLNIKAVATGGSSILRWKNGLFTVGPDSASSHPGPACYRKGGPLTVTYANLLLGRLIPDYFPMIFGRAGRQALDTIVVKKKFSSLTATINAETGKSMSPEEVACGFLDVANEAICRPIQSLIEGKGYDIGKHNHSVFGGVRGQHACDIARELGVPTIIIHKYSRSRLVCRLLILQDKVCEQLDEQSRFEDNVRYQRYLNMRYQGTETAIMVLEPANGDFKAEFKNMHLQEFGFLFPDNRAILVDDIRVRGIGLSGGFGVSGGHRLGDEWGNSTFTAVTSDMAEGATRKLYFQGLEICTAPVFLLHKLAPLTFIVGPAIIIDNTQTLVITPGAEARILKQHIDSRMVDNVHISVFGRRFMSIAEQMGHILQKKAVSLNLKKRLDFSCDLFDPEGMNVIPDFEIELIRRLIAAIRQKRFYGVYCRPNKYKV</sequence>
<dbReference type="InterPro" id="IPR003692">
    <property type="entry name" value="Hydantoinase_B"/>
</dbReference>
<dbReference type="GO" id="GO:0006749">
    <property type="term" value="P:glutathione metabolic process"/>
    <property type="evidence" value="ECO:0007669"/>
    <property type="project" value="TreeGrafter"/>
</dbReference>
<organism evidence="6 7">
    <name type="scientific">Aspergillus ellipticus CBS 707.79</name>
    <dbReference type="NCBI Taxonomy" id="1448320"/>
    <lineage>
        <taxon>Eukaryota</taxon>
        <taxon>Fungi</taxon>
        <taxon>Dikarya</taxon>
        <taxon>Ascomycota</taxon>
        <taxon>Pezizomycotina</taxon>
        <taxon>Eurotiomycetes</taxon>
        <taxon>Eurotiomycetidae</taxon>
        <taxon>Eurotiales</taxon>
        <taxon>Aspergillaceae</taxon>
        <taxon>Aspergillus</taxon>
        <taxon>Aspergillus subgen. Circumdati</taxon>
    </lineage>
</organism>
<dbReference type="STRING" id="1448320.A0A319DSV5"/>
<dbReference type="VEuPathDB" id="FungiDB:BO71DRAFT_419373"/>
<dbReference type="OrthoDB" id="3643at2759"/>
<dbReference type="GO" id="GO:0017168">
    <property type="term" value="F:5-oxoprolinase (ATP-hydrolyzing) activity"/>
    <property type="evidence" value="ECO:0007669"/>
    <property type="project" value="TreeGrafter"/>
</dbReference>
<dbReference type="PANTHER" id="PTHR11365">
    <property type="entry name" value="5-OXOPROLINASE RELATED"/>
    <property type="match status" value="1"/>
</dbReference>
<dbReference type="Pfam" id="PF02538">
    <property type="entry name" value="Hydantoinase_B"/>
    <property type="match status" value="1"/>
</dbReference>
<dbReference type="Pfam" id="PF19278">
    <property type="entry name" value="Hydant_A_C"/>
    <property type="match status" value="1"/>
</dbReference>
<dbReference type="Pfam" id="PF01968">
    <property type="entry name" value="Hydantoinase_A"/>
    <property type="match status" value="1"/>
</dbReference>
<feature type="domain" description="Hydantoinase B/oxoprolinase" evidence="3">
    <location>
        <begin position="674"/>
        <end position="723"/>
    </location>
</feature>
<dbReference type="EMBL" id="KZ825872">
    <property type="protein sequence ID" value="PYH94393.1"/>
    <property type="molecule type" value="Genomic_DNA"/>
</dbReference>
<dbReference type="Pfam" id="PF05378">
    <property type="entry name" value="Hydant_A_N"/>
    <property type="match status" value="1"/>
</dbReference>
<keyword evidence="7" id="KW-1185">Reference proteome</keyword>
<feature type="domain" description="Hydantoinase A/oxoprolinase" evidence="2">
    <location>
        <begin position="214"/>
        <end position="491"/>
    </location>
</feature>
<protein>
    <recommendedName>
        <fullName evidence="8">5-oxoprolinase</fullName>
    </recommendedName>
</protein>
<comment type="similarity">
    <text evidence="1">Belongs to the oxoprolinase family.</text>
</comment>
<gene>
    <name evidence="6" type="ORF">BO71DRAFT_419373</name>
</gene>
<dbReference type="AlphaFoldDB" id="A0A319DSV5"/>
<dbReference type="GO" id="GO:0005829">
    <property type="term" value="C:cytosol"/>
    <property type="evidence" value="ECO:0007669"/>
    <property type="project" value="TreeGrafter"/>
</dbReference>
<dbReference type="Proteomes" id="UP000247810">
    <property type="component" value="Unassembled WGS sequence"/>
</dbReference>
<feature type="domain" description="Hydantoinase/oxoprolinase N-terminal" evidence="4">
    <location>
        <begin position="13"/>
        <end position="192"/>
    </location>
</feature>
<evidence type="ECO:0000256" key="1">
    <source>
        <dbReference type="ARBA" id="ARBA00010403"/>
    </source>
</evidence>
<evidence type="ECO:0008006" key="8">
    <source>
        <dbReference type="Google" id="ProtNLM"/>
    </source>
</evidence>
<dbReference type="InterPro" id="IPR002821">
    <property type="entry name" value="Hydantoinase_A"/>
</dbReference>
<name>A0A319DSV5_9EURO</name>
<reference evidence="6 7" key="1">
    <citation type="submission" date="2018-02" db="EMBL/GenBank/DDBJ databases">
        <title>The genomes of Aspergillus section Nigri reveals drivers in fungal speciation.</title>
        <authorList>
            <consortium name="DOE Joint Genome Institute"/>
            <person name="Vesth T.C."/>
            <person name="Nybo J."/>
            <person name="Theobald S."/>
            <person name="Brandl J."/>
            <person name="Frisvad J.C."/>
            <person name="Nielsen K.F."/>
            <person name="Lyhne E.K."/>
            <person name="Kogle M.E."/>
            <person name="Kuo A."/>
            <person name="Riley R."/>
            <person name="Clum A."/>
            <person name="Nolan M."/>
            <person name="Lipzen A."/>
            <person name="Salamov A."/>
            <person name="Henrissat B."/>
            <person name="Wiebenga A."/>
            <person name="De vries R.P."/>
            <person name="Grigoriev I.V."/>
            <person name="Mortensen U.H."/>
            <person name="Andersen M.R."/>
            <person name="Baker S.E."/>
        </authorList>
    </citation>
    <scope>NUCLEOTIDE SEQUENCE [LARGE SCALE GENOMIC DNA]</scope>
    <source>
        <strain evidence="6 7">CBS 707.79</strain>
    </source>
</reference>
<dbReference type="PANTHER" id="PTHR11365:SF26">
    <property type="entry name" value="5-OXOPROLINASE"/>
    <property type="match status" value="1"/>
</dbReference>
<evidence type="ECO:0000259" key="2">
    <source>
        <dbReference type="Pfam" id="PF01968"/>
    </source>
</evidence>
<evidence type="ECO:0000259" key="5">
    <source>
        <dbReference type="Pfam" id="PF19278"/>
    </source>
</evidence>
<dbReference type="InterPro" id="IPR049517">
    <property type="entry name" value="ACX-like_C"/>
</dbReference>
<dbReference type="InterPro" id="IPR008040">
    <property type="entry name" value="Hydant_A_N"/>
</dbReference>
<accession>A0A319DSV5</accession>